<dbReference type="InterPro" id="IPR036875">
    <property type="entry name" value="Znf_CCHC_sf"/>
</dbReference>
<dbReference type="Proteomes" id="UP000631114">
    <property type="component" value="Unassembled WGS sequence"/>
</dbReference>
<dbReference type="AlphaFoldDB" id="A0A835LB58"/>
<dbReference type="SMART" id="SM00175">
    <property type="entry name" value="RAB"/>
    <property type="match status" value="2"/>
</dbReference>
<sequence>MAPKRKGGKKASRTVRLKDIGTGEGTDPPPPPPPAATGTTAEEMPPWAAALVRSMERSTLVVNETACRVAQLERGATGPPVAPVVPVVAEEVHDPKAWTRTIRGEILEAATPKVCRHFYSKRGRGLERKYRDVVHCHGLHISVEATRTPNLEESYRFRKLVEQDHLEHGPKEGSKVSVDKGKKVQDQHFQKKQKIGISSSSAITTQGGRRQTFDGFCYNCGEYGHNATYCNHPRAQPEGHVQKSFDGYCYNCGEQGQIANNCKQPRVQSKGQQGQRPQWQGQCKQRGRGIMGRDSMDKEVVRPDKLQIRHRDSYMSCHLEHHNLYQQCHRILLLGDKGVNKRSILQRFSDDDQVRYSDEGDSYVRNSIHADGKSIAFEVRTLSLLGDSRNSFYANALAIWLVYDITNKSSFNNIKNWFQDIESYARDDVYMMLVENKPDSFHRFFKRRVVPTSEGQALADVYDMKFCETGGAKYFKVDYVLSMMMTDINQRLLKAEKEIQFSPAPNQFLYDVNRASSAPHTHDGYYVQLLLLGDKGVGKNSLRTCARSKSQSVKWRRGISRFSLPIDEKLNKYEIISSSERLRDREYFKRFMGVMLVYDVTNESTFKHVRAWIRNVEMFARDNVCMILVGNKVDVDETQRVVPTPTGQALADEYGIQFFKTSAVTEYNVEQAILSLARDPIEVLEYGHLLYNNAFGNKKSLR</sequence>
<keyword evidence="4" id="KW-0863">Zinc-finger</keyword>
<dbReference type="SMART" id="SM00343">
    <property type="entry name" value="ZnF_C2HC"/>
    <property type="match status" value="2"/>
</dbReference>
<dbReference type="InterPro" id="IPR027417">
    <property type="entry name" value="P-loop_NTPase"/>
</dbReference>
<gene>
    <name evidence="7" type="ORF">IFM89_006260</name>
</gene>
<comment type="similarity">
    <text evidence="1">Belongs to the small GTPase superfamily. Rab family.</text>
</comment>
<evidence type="ECO:0000256" key="1">
    <source>
        <dbReference type="ARBA" id="ARBA00006270"/>
    </source>
</evidence>
<dbReference type="InterPro" id="IPR001878">
    <property type="entry name" value="Znf_CCHC"/>
</dbReference>
<evidence type="ECO:0000259" key="6">
    <source>
        <dbReference type="PROSITE" id="PS50158"/>
    </source>
</evidence>
<dbReference type="PRINTS" id="PR00449">
    <property type="entry name" value="RASTRNSFRMNG"/>
</dbReference>
<dbReference type="Gene3D" id="3.40.50.300">
    <property type="entry name" value="P-loop containing nucleotide triphosphate hydrolases"/>
    <property type="match status" value="2"/>
</dbReference>
<dbReference type="SUPFAM" id="SSF57756">
    <property type="entry name" value="Retrovirus zinc finger-like domains"/>
    <property type="match status" value="1"/>
</dbReference>
<evidence type="ECO:0000256" key="4">
    <source>
        <dbReference type="PROSITE-ProRule" id="PRU00047"/>
    </source>
</evidence>
<dbReference type="Gene3D" id="4.10.60.10">
    <property type="entry name" value="Zinc finger, CCHC-type"/>
    <property type="match status" value="1"/>
</dbReference>
<dbReference type="GO" id="GO:0005525">
    <property type="term" value="F:GTP binding"/>
    <property type="evidence" value="ECO:0007669"/>
    <property type="project" value="UniProtKB-KW"/>
</dbReference>
<dbReference type="PANTHER" id="PTHR47980">
    <property type="entry name" value="LD44762P"/>
    <property type="match status" value="1"/>
</dbReference>
<keyword evidence="2" id="KW-0547">Nucleotide-binding</keyword>
<dbReference type="PROSITE" id="PS50158">
    <property type="entry name" value="ZF_CCHC"/>
    <property type="match status" value="2"/>
</dbReference>
<reference evidence="7 8" key="1">
    <citation type="submission" date="2020-10" db="EMBL/GenBank/DDBJ databases">
        <title>The Coptis chinensis genome and diversification of protoberbering-type alkaloids.</title>
        <authorList>
            <person name="Wang B."/>
            <person name="Shu S."/>
            <person name="Song C."/>
            <person name="Liu Y."/>
        </authorList>
    </citation>
    <scope>NUCLEOTIDE SEQUENCE [LARGE SCALE GENOMIC DNA]</scope>
    <source>
        <strain evidence="7">HL-2020</strain>
        <tissue evidence="7">Leaf</tissue>
    </source>
</reference>
<feature type="region of interest" description="Disordered" evidence="5">
    <location>
        <begin position="1"/>
        <end position="41"/>
    </location>
</feature>
<keyword evidence="4" id="KW-0862">Zinc</keyword>
<feature type="compositionally biased region" description="Low complexity" evidence="5">
    <location>
        <begin position="268"/>
        <end position="284"/>
    </location>
</feature>
<dbReference type="EMBL" id="JADFTS010000009">
    <property type="protein sequence ID" value="KAF9587935.1"/>
    <property type="molecule type" value="Genomic_DNA"/>
</dbReference>
<evidence type="ECO:0000313" key="8">
    <source>
        <dbReference type="Proteomes" id="UP000631114"/>
    </source>
</evidence>
<dbReference type="PROSITE" id="PS51421">
    <property type="entry name" value="RAS"/>
    <property type="match status" value="2"/>
</dbReference>
<comment type="caution">
    <text evidence="7">The sequence shown here is derived from an EMBL/GenBank/DDBJ whole genome shotgun (WGS) entry which is preliminary data.</text>
</comment>
<evidence type="ECO:0000256" key="3">
    <source>
        <dbReference type="ARBA" id="ARBA00023134"/>
    </source>
</evidence>
<accession>A0A835LB58</accession>
<evidence type="ECO:0000313" key="7">
    <source>
        <dbReference type="EMBL" id="KAF9587935.1"/>
    </source>
</evidence>
<name>A0A835LB58_9MAGN</name>
<dbReference type="Pfam" id="PF00071">
    <property type="entry name" value="Ras"/>
    <property type="match status" value="2"/>
</dbReference>
<protein>
    <recommendedName>
        <fullName evidence="6">CCHC-type domain-containing protein</fullName>
    </recommendedName>
</protein>
<dbReference type="InterPro" id="IPR050305">
    <property type="entry name" value="Small_GTPase_Rab"/>
</dbReference>
<evidence type="ECO:0000256" key="5">
    <source>
        <dbReference type="SAM" id="MobiDB-lite"/>
    </source>
</evidence>
<dbReference type="GO" id="GO:0003676">
    <property type="term" value="F:nucleic acid binding"/>
    <property type="evidence" value="ECO:0007669"/>
    <property type="project" value="InterPro"/>
</dbReference>
<proteinExistence type="inferred from homology"/>
<dbReference type="InterPro" id="IPR001806">
    <property type="entry name" value="Small_GTPase"/>
</dbReference>
<dbReference type="PROSITE" id="PS51419">
    <property type="entry name" value="RAB"/>
    <property type="match status" value="2"/>
</dbReference>
<dbReference type="GO" id="GO:0008270">
    <property type="term" value="F:zinc ion binding"/>
    <property type="evidence" value="ECO:0007669"/>
    <property type="project" value="UniProtKB-KW"/>
</dbReference>
<dbReference type="FunFam" id="3.40.50.300:FF:001447">
    <property type="entry name" value="Ras-related protein Rab-1B"/>
    <property type="match status" value="2"/>
</dbReference>
<keyword evidence="8" id="KW-1185">Reference proteome</keyword>
<keyword evidence="4" id="KW-0479">Metal-binding</keyword>
<dbReference type="SUPFAM" id="SSF52540">
    <property type="entry name" value="P-loop containing nucleoside triphosphate hydrolases"/>
    <property type="match status" value="2"/>
</dbReference>
<feature type="domain" description="CCHC-type" evidence="6">
    <location>
        <begin position="249"/>
        <end position="264"/>
    </location>
</feature>
<dbReference type="SMART" id="SM00173">
    <property type="entry name" value="RAS"/>
    <property type="match status" value="1"/>
</dbReference>
<feature type="domain" description="CCHC-type" evidence="6">
    <location>
        <begin position="217"/>
        <end position="230"/>
    </location>
</feature>
<dbReference type="OrthoDB" id="9989112at2759"/>
<dbReference type="GO" id="GO:0003924">
    <property type="term" value="F:GTPase activity"/>
    <property type="evidence" value="ECO:0007669"/>
    <property type="project" value="InterPro"/>
</dbReference>
<organism evidence="7 8">
    <name type="scientific">Coptis chinensis</name>
    <dbReference type="NCBI Taxonomy" id="261450"/>
    <lineage>
        <taxon>Eukaryota</taxon>
        <taxon>Viridiplantae</taxon>
        <taxon>Streptophyta</taxon>
        <taxon>Embryophyta</taxon>
        <taxon>Tracheophyta</taxon>
        <taxon>Spermatophyta</taxon>
        <taxon>Magnoliopsida</taxon>
        <taxon>Ranunculales</taxon>
        <taxon>Ranunculaceae</taxon>
        <taxon>Coptidoideae</taxon>
        <taxon>Coptis</taxon>
    </lineage>
</organism>
<keyword evidence="3" id="KW-0342">GTP-binding</keyword>
<evidence type="ECO:0000256" key="2">
    <source>
        <dbReference type="ARBA" id="ARBA00022741"/>
    </source>
</evidence>
<feature type="region of interest" description="Disordered" evidence="5">
    <location>
        <begin position="266"/>
        <end position="290"/>
    </location>
</feature>
<feature type="compositionally biased region" description="Basic residues" evidence="5">
    <location>
        <begin position="1"/>
        <end position="15"/>
    </location>
</feature>